<protein>
    <submittedName>
        <fullName evidence="1">3367_t:CDS:1</fullName>
    </submittedName>
</protein>
<gene>
    <name evidence="1" type="ORF">SCALOS_LOCUS474</name>
</gene>
<evidence type="ECO:0000313" key="1">
    <source>
        <dbReference type="EMBL" id="CAG8438846.1"/>
    </source>
</evidence>
<comment type="caution">
    <text evidence="1">The sequence shown here is derived from an EMBL/GenBank/DDBJ whole genome shotgun (WGS) entry which is preliminary data.</text>
</comment>
<dbReference type="EMBL" id="CAJVPM010000229">
    <property type="protein sequence ID" value="CAG8438846.1"/>
    <property type="molecule type" value="Genomic_DNA"/>
</dbReference>
<keyword evidence="2" id="KW-1185">Reference proteome</keyword>
<evidence type="ECO:0000313" key="2">
    <source>
        <dbReference type="Proteomes" id="UP000789860"/>
    </source>
</evidence>
<accession>A0ACA9JX60</accession>
<sequence>MNTIILFFAYLNLKAPQQGRPKTNRFWVDVFPYLMKNEDYNSFQKHFPPPKTSGLINNIIKQTKQIDGNEISRIDAWL</sequence>
<reference evidence="1" key="1">
    <citation type="submission" date="2021-06" db="EMBL/GenBank/DDBJ databases">
        <authorList>
            <person name="Kallberg Y."/>
            <person name="Tangrot J."/>
            <person name="Rosling A."/>
        </authorList>
    </citation>
    <scope>NUCLEOTIDE SEQUENCE</scope>
    <source>
        <strain evidence="1">AU212A</strain>
    </source>
</reference>
<organism evidence="1 2">
    <name type="scientific">Scutellospora calospora</name>
    <dbReference type="NCBI Taxonomy" id="85575"/>
    <lineage>
        <taxon>Eukaryota</taxon>
        <taxon>Fungi</taxon>
        <taxon>Fungi incertae sedis</taxon>
        <taxon>Mucoromycota</taxon>
        <taxon>Glomeromycotina</taxon>
        <taxon>Glomeromycetes</taxon>
        <taxon>Diversisporales</taxon>
        <taxon>Gigasporaceae</taxon>
        <taxon>Scutellospora</taxon>
    </lineage>
</organism>
<name>A0ACA9JX60_9GLOM</name>
<proteinExistence type="predicted"/>
<dbReference type="Proteomes" id="UP000789860">
    <property type="component" value="Unassembled WGS sequence"/>
</dbReference>